<comment type="subunit">
    <text evidence="12">Homodimer. The tRNA molecule binds across the dimer.</text>
</comment>
<evidence type="ECO:0000256" key="6">
    <source>
        <dbReference type="ARBA" id="ARBA00022741"/>
    </source>
</evidence>
<dbReference type="RefSeq" id="WP_157989004.1">
    <property type="nucleotide sequence ID" value="NZ_LR217730.1"/>
</dbReference>
<gene>
    <name evidence="12 17" type="primary">serS</name>
    <name evidence="17" type="ORF">ERCIPSPA2889_181</name>
</gene>
<feature type="binding site" evidence="13">
    <location>
        <position position="237"/>
    </location>
    <ligand>
        <name>L-serine</name>
        <dbReference type="ChEBI" id="CHEBI:33384"/>
    </ligand>
</feature>
<organism evidence="17 18">
    <name type="scientific">Candidatus Erwinia haradaeae</name>
    <dbReference type="NCBI Taxonomy" id="1922217"/>
    <lineage>
        <taxon>Bacteria</taxon>
        <taxon>Pseudomonadati</taxon>
        <taxon>Pseudomonadota</taxon>
        <taxon>Gammaproteobacteria</taxon>
        <taxon>Enterobacterales</taxon>
        <taxon>Erwiniaceae</taxon>
        <taxon>Erwinia</taxon>
    </lineage>
</organism>
<name>A0A451DGW1_9GAMM</name>
<comment type="function">
    <text evidence="12">Catalyzes the attachment of serine to tRNA(Ser). Is also able to aminoacylate tRNA(Sec) with serine, to form the misacylated tRNA L-seryl-tRNA(Sec), which will be further converted into selenocysteinyl-tRNA(Sec).</text>
</comment>
<dbReference type="GO" id="GO:0016260">
    <property type="term" value="P:selenocysteine biosynthetic process"/>
    <property type="evidence" value="ECO:0007669"/>
    <property type="project" value="UniProtKB-UniRule"/>
</dbReference>
<dbReference type="InterPro" id="IPR006195">
    <property type="entry name" value="aa-tRNA-synth_II"/>
</dbReference>
<comment type="similarity">
    <text evidence="3 12">Belongs to the class-II aminoacyl-tRNA synthetase family. Type-1 seryl-tRNA synthetase subfamily.</text>
</comment>
<keyword evidence="7 12" id="KW-0067">ATP-binding</keyword>
<dbReference type="EMBL" id="LR217730">
    <property type="protein sequence ID" value="VFP85867.1"/>
    <property type="molecule type" value="Genomic_DNA"/>
</dbReference>
<dbReference type="PANTHER" id="PTHR43697">
    <property type="entry name" value="SERYL-TRNA SYNTHETASE"/>
    <property type="match status" value="1"/>
</dbReference>
<dbReference type="PIRSF" id="PIRSF001529">
    <property type="entry name" value="Ser-tRNA-synth_IIa"/>
    <property type="match status" value="1"/>
</dbReference>
<dbReference type="InterPro" id="IPR045864">
    <property type="entry name" value="aa-tRNA-synth_II/BPL/LPL"/>
</dbReference>
<dbReference type="PRINTS" id="PR00981">
    <property type="entry name" value="TRNASYNTHSER"/>
</dbReference>
<dbReference type="CDD" id="cd00770">
    <property type="entry name" value="SerRS_core"/>
    <property type="match status" value="1"/>
</dbReference>
<dbReference type="PROSITE" id="PS50862">
    <property type="entry name" value="AA_TRNA_LIGASE_II"/>
    <property type="match status" value="1"/>
</dbReference>
<feature type="binding site" evidence="13">
    <location>
        <position position="389"/>
    </location>
    <ligand>
        <name>L-serine</name>
        <dbReference type="ChEBI" id="CHEBI:33384"/>
    </ligand>
</feature>
<comment type="catalytic activity">
    <reaction evidence="10 12">
        <text>tRNA(Sec) + L-serine + ATP = L-seryl-tRNA(Sec) + AMP + diphosphate + H(+)</text>
        <dbReference type="Rhea" id="RHEA:42580"/>
        <dbReference type="Rhea" id="RHEA-COMP:9742"/>
        <dbReference type="Rhea" id="RHEA-COMP:10128"/>
        <dbReference type="ChEBI" id="CHEBI:15378"/>
        <dbReference type="ChEBI" id="CHEBI:30616"/>
        <dbReference type="ChEBI" id="CHEBI:33019"/>
        <dbReference type="ChEBI" id="CHEBI:33384"/>
        <dbReference type="ChEBI" id="CHEBI:78442"/>
        <dbReference type="ChEBI" id="CHEBI:78533"/>
        <dbReference type="ChEBI" id="CHEBI:456215"/>
        <dbReference type="EC" id="6.1.1.11"/>
    </reaction>
</comment>
<evidence type="ECO:0000259" key="16">
    <source>
        <dbReference type="PROSITE" id="PS50862"/>
    </source>
</evidence>
<evidence type="ECO:0000313" key="18">
    <source>
        <dbReference type="Proteomes" id="UP000294343"/>
    </source>
</evidence>
<comment type="catalytic activity">
    <reaction evidence="11 12">
        <text>tRNA(Ser) + L-serine + ATP = L-seryl-tRNA(Ser) + AMP + diphosphate + H(+)</text>
        <dbReference type="Rhea" id="RHEA:12292"/>
        <dbReference type="Rhea" id="RHEA-COMP:9669"/>
        <dbReference type="Rhea" id="RHEA-COMP:9703"/>
        <dbReference type="ChEBI" id="CHEBI:15378"/>
        <dbReference type="ChEBI" id="CHEBI:30616"/>
        <dbReference type="ChEBI" id="CHEBI:33019"/>
        <dbReference type="ChEBI" id="CHEBI:33384"/>
        <dbReference type="ChEBI" id="CHEBI:78442"/>
        <dbReference type="ChEBI" id="CHEBI:78533"/>
        <dbReference type="ChEBI" id="CHEBI:456215"/>
        <dbReference type="EC" id="6.1.1.11"/>
    </reaction>
</comment>
<keyword evidence="15" id="KW-0175">Coiled coil</keyword>
<evidence type="ECO:0000256" key="1">
    <source>
        <dbReference type="ARBA" id="ARBA00004496"/>
    </source>
</evidence>
<comment type="subcellular location">
    <subcellularLocation>
        <location evidence="1 12">Cytoplasm</location>
    </subcellularLocation>
</comment>
<dbReference type="AlphaFoldDB" id="A0A451DGW1"/>
<proteinExistence type="inferred from homology"/>
<keyword evidence="9 12" id="KW-0030">Aminoacyl-tRNA synthetase</keyword>
<dbReference type="Gene3D" id="1.10.287.40">
    <property type="entry name" value="Serine-tRNA synthetase, tRNA binding domain"/>
    <property type="match status" value="1"/>
</dbReference>
<dbReference type="InterPro" id="IPR015866">
    <property type="entry name" value="Ser-tRNA-synth_1_N"/>
</dbReference>
<dbReference type="GO" id="GO:0004828">
    <property type="term" value="F:serine-tRNA ligase activity"/>
    <property type="evidence" value="ECO:0007669"/>
    <property type="project" value="UniProtKB-UniRule"/>
</dbReference>
<reference evidence="17 18" key="1">
    <citation type="submission" date="2019-02" db="EMBL/GenBank/DDBJ databases">
        <authorList>
            <person name="Manzano-Marin A."/>
            <person name="Manzano-Marin A."/>
        </authorList>
    </citation>
    <scope>NUCLEOTIDE SEQUENCE [LARGE SCALE GENOMIC DNA]</scope>
    <source>
        <strain evidence="17 18">ErCipseudotsugae</strain>
    </source>
</reference>
<keyword evidence="5 12" id="KW-0436">Ligase</keyword>
<comment type="pathway">
    <text evidence="2 12">Aminoacyl-tRNA biosynthesis; selenocysteinyl-tRNA(Sec) biosynthesis; L-seryl-tRNA(Sec) from L-serine and tRNA(Sec): step 1/1.</text>
</comment>
<dbReference type="Pfam" id="PF02403">
    <property type="entry name" value="Seryl_tRNA_N"/>
    <property type="match status" value="1"/>
</dbReference>
<evidence type="ECO:0000256" key="11">
    <source>
        <dbReference type="ARBA" id="ARBA00048823"/>
    </source>
</evidence>
<dbReference type="OrthoDB" id="9804647at2"/>
<feature type="binding site" evidence="12">
    <location>
        <position position="391"/>
    </location>
    <ligand>
        <name>L-serine</name>
        <dbReference type="ChEBI" id="CHEBI:33384"/>
    </ligand>
</feature>
<dbReference type="GO" id="GO:0005524">
    <property type="term" value="F:ATP binding"/>
    <property type="evidence" value="ECO:0007669"/>
    <property type="project" value="UniProtKB-UniRule"/>
</dbReference>
<feature type="binding site" evidence="12 14">
    <location>
        <begin position="355"/>
        <end position="358"/>
    </location>
    <ligand>
        <name>ATP</name>
        <dbReference type="ChEBI" id="CHEBI:30616"/>
    </ligand>
</feature>
<dbReference type="NCBIfam" id="TIGR00414">
    <property type="entry name" value="serS"/>
    <property type="match status" value="1"/>
</dbReference>
<dbReference type="UniPathway" id="UPA00906">
    <property type="reaction ID" value="UER00895"/>
</dbReference>
<feature type="binding site" evidence="12">
    <location>
        <begin position="237"/>
        <end position="239"/>
    </location>
    <ligand>
        <name>L-serine</name>
        <dbReference type="ChEBI" id="CHEBI:33384"/>
    </ligand>
</feature>
<accession>A0A451DGW1</accession>
<dbReference type="GO" id="GO:0005737">
    <property type="term" value="C:cytoplasm"/>
    <property type="evidence" value="ECO:0007669"/>
    <property type="project" value="UniProtKB-SubCell"/>
</dbReference>
<dbReference type="InterPro" id="IPR042103">
    <property type="entry name" value="SerRS_1_N_sf"/>
</dbReference>
<evidence type="ECO:0000256" key="4">
    <source>
        <dbReference type="ARBA" id="ARBA00022490"/>
    </source>
</evidence>
<dbReference type="InterPro" id="IPR033729">
    <property type="entry name" value="SerRS_core"/>
</dbReference>
<evidence type="ECO:0000256" key="15">
    <source>
        <dbReference type="SAM" id="Coils"/>
    </source>
</evidence>
<feature type="binding site" evidence="12 14">
    <location>
        <begin position="268"/>
        <end position="270"/>
    </location>
    <ligand>
        <name>ATP</name>
        <dbReference type="ChEBI" id="CHEBI:30616"/>
    </ligand>
</feature>
<keyword evidence="4 12" id="KW-0963">Cytoplasm</keyword>
<dbReference type="PANTHER" id="PTHR43697:SF1">
    <property type="entry name" value="SERINE--TRNA LIGASE"/>
    <property type="match status" value="1"/>
</dbReference>
<dbReference type="InterPro" id="IPR002317">
    <property type="entry name" value="Ser-tRNA-ligase_type_1"/>
</dbReference>
<dbReference type="SUPFAM" id="SSF55681">
    <property type="entry name" value="Class II aaRS and biotin synthetases"/>
    <property type="match status" value="1"/>
</dbReference>
<evidence type="ECO:0000256" key="7">
    <source>
        <dbReference type="ARBA" id="ARBA00022840"/>
    </source>
</evidence>
<evidence type="ECO:0000256" key="5">
    <source>
        <dbReference type="ARBA" id="ARBA00022598"/>
    </source>
</evidence>
<comment type="domain">
    <text evidence="12">Consists of two distinct domains, a catalytic core and a N-terminal extension that is involved in tRNA binding.</text>
</comment>
<evidence type="ECO:0000313" key="17">
    <source>
        <dbReference type="EMBL" id="VFP85867.1"/>
    </source>
</evidence>
<dbReference type="Pfam" id="PF00587">
    <property type="entry name" value="tRNA-synt_2b"/>
    <property type="match status" value="1"/>
</dbReference>
<evidence type="ECO:0000256" key="10">
    <source>
        <dbReference type="ARBA" id="ARBA00047929"/>
    </source>
</evidence>
<dbReference type="SUPFAM" id="SSF46589">
    <property type="entry name" value="tRNA-binding arm"/>
    <property type="match status" value="1"/>
</dbReference>
<dbReference type="Gene3D" id="3.30.930.10">
    <property type="entry name" value="Bira Bifunctional Protein, Domain 2"/>
    <property type="match status" value="1"/>
</dbReference>
<protein>
    <recommendedName>
        <fullName evidence="12">Serine--tRNA ligase</fullName>
        <ecNumber evidence="12">6.1.1.11</ecNumber>
    </recommendedName>
    <alternativeName>
        <fullName evidence="12">Seryl-tRNA synthetase</fullName>
        <shortName evidence="12">SerRS</shortName>
    </alternativeName>
    <alternativeName>
        <fullName evidence="12">Seryl-tRNA(Ser/Sec) synthetase</fullName>
    </alternativeName>
</protein>
<keyword evidence="6 12" id="KW-0547">Nucleotide-binding</keyword>
<evidence type="ECO:0000256" key="3">
    <source>
        <dbReference type="ARBA" id="ARBA00010728"/>
    </source>
</evidence>
<feature type="binding site" evidence="12 13">
    <location>
        <position position="291"/>
    </location>
    <ligand>
        <name>L-serine</name>
        <dbReference type="ChEBI" id="CHEBI:33384"/>
    </ligand>
</feature>
<feature type="coiled-coil region" evidence="15">
    <location>
        <begin position="30"/>
        <end position="95"/>
    </location>
</feature>
<feature type="domain" description="Aminoacyl-transfer RNA synthetases class-II family profile" evidence="16">
    <location>
        <begin position="138"/>
        <end position="416"/>
    </location>
</feature>
<comment type="caution">
    <text evidence="12">Lacks conserved residue(s) required for the propagation of feature annotation.</text>
</comment>
<evidence type="ECO:0000256" key="13">
    <source>
        <dbReference type="PIRSR" id="PIRSR001529-1"/>
    </source>
</evidence>
<evidence type="ECO:0000256" key="9">
    <source>
        <dbReference type="ARBA" id="ARBA00023146"/>
    </source>
</evidence>
<dbReference type="EC" id="6.1.1.11" evidence="12"/>
<dbReference type="Proteomes" id="UP000294343">
    <property type="component" value="Chromosome"/>
</dbReference>
<keyword evidence="8 12" id="KW-0648">Protein biosynthesis</keyword>
<evidence type="ECO:0000256" key="8">
    <source>
        <dbReference type="ARBA" id="ARBA00022917"/>
    </source>
</evidence>
<dbReference type="InterPro" id="IPR010978">
    <property type="entry name" value="tRNA-bd_arm"/>
</dbReference>
<evidence type="ECO:0000256" key="14">
    <source>
        <dbReference type="PIRSR" id="PIRSR001529-2"/>
    </source>
</evidence>
<feature type="binding site" evidence="13">
    <location>
        <position position="268"/>
    </location>
    <ligand>
        <name>L-serine</name>
        <dbReference type="ChEBI" id="CHEBI:33384"/>
    </ligand>
</feature>
<dbReference type="InterPro" id="IPR002314">
    <property type="entry name" value="aa-tRNA-synt_IIb"/>
</dbReference>
<evidence type="ECO:0000256" key="12">
    <source>
        <dbReference type="HAMAP-Rule" id="MF_00176"/>
    </source>
</evidence>
<sequence>MLDLNLLRQEPDFIAKKLSRRGYSLDIKKLQTYEEQRKSLQISKENLQAKRNVYSKSIGQAKEQGEEIKWLCEAVKLLSKQINQLKEELDLIYTKINTMLASIPNIPDEDVPIGKNESNNQEISRWKQPREFTFNIRDHVELGERSAGLDFRAGAKLTGSRFVVMKGQIALMHRALSQFMLNVHTQQHGYQEVYVPYIVNNISLYSTGQLPKFTQELFYVDSLDSVFSNKHYALIPTAEVSLTNLIRDEILEETALPLKLTSHTPCFRSEAGTYGRDARGLIRMHQFDKVEIVQITRPQDSKNALEEIIQHAETVLQLLDIPYRTMLLCTGDMSFSAQKAYDLEVWLPAQHNYREISSCSNMGDFQARRMKARWRPAGSKKTHFVHTLNGSGLAVGRTLIAVLENYQQADGRITVPEVLRPYMHGTSVIG</sequence>
<evidence type="ECO:0000256" key="2">
    <source>
        <dbReference type="ARBA" id="ARBA00005045"/>
    </source>
</evidence>
<dbReference type="HAMAP" id="MF_00176">
    <property type="entry name" value="Ser_tRNA_synth_type1"/>
    <property type="match status" value="1"/>
</dbReference>
<dbReference type="GO" id="GO:0006434">
    <property type="term" value="P:seryl-tRNA aminoacylation"/>
    <property type="evidence" value="ECO:0007669"/>
    <property type="project" value="UniProtKB-UniRule"/>
</dbReference>